<dbReference type="EMBL" id="CAJNOT010001526">
    <property type="protein sequence ID" value="CAF1212702.1"/>
    <property type="molecule type" value="Genomic_DNA"/>
</dbReference>
<comment type="caution">
    <text evidence="1">The sequence shown here is derived from an EMBL/GenBank/DDBJ whole genome shotgun (WGS) entry which is preliminary data.</text>
</comment>
<evidence type="ECO:0000313" key="1">
    <source>
        <dbReference type="EMBL" id="CAF1212702.1"/>
    </source>
</evidence>
<dbReference type="Gene3D" id="3.40.50.410">
    <property type="entry name" value="von Willebrand factor, type A domain"/>
    <property type="match status" value="1"/>
</dbReference>
<dbReference type="SUPFAM" id="SSF53300">
    <property type="entry name" value="vWA-like"/>
    <property type="match status" value="1"/>
</dbReference>
<proteinExistence type="predicted"/>
<name>A0A814XKY1_9BILA</name>
<evidence type="ECO:0008006" key="4">
    <source>
        <dbReference type="Google" id="ProtNLM"/>
    </source>
</evidence>
<dbReference type="EMBL" id="CAJOBD010001677">
    <property type="protein sequence ID" value="CAF3822791.1"/>
    <property type="molecule type" value="Genomic_DNA"/>
</dbReference>
<dbReference type="Proteomes" id="UP000663836">
    <property type="component" value="Unassembled WGS sequence"/>
</dbReference>
<accession>A0A814XKY1</accession>
<reference evidence="1" key="1">
    <citation type="submission" date="2021-02" db="EMBL/GenBank/DDBJ databases">
        <authorList>
            <person name="Nowell W R."/>
        </authorList>
    </citation>
    <scope>NUCLEOTIDE SEQUENCE</scope>
</reference>
<dbReference type="AlphaFoldDB" id="A0A814XKY1"/>
<organism evidence="1 3">
    <name type="scientific">Rotaria sordida</name>
    <dbReference type="NCBI Taxonomy" id="392033"/>
    <lineage>
        <taxon>Eukaryota</taxon>
        <taxon>Metazoa</taxon>
        <taxon>Spiralia</taxon>
        <taxon>Gnathifera</taxon>
        <taxon>Rotifera</taxon>
        <taxon>Eurotatoria</taxon>
        <taxon>Bdelloidea</taxon>
        <taxon>Philodinida</taxon>
        <taxon>Philodinidae</taxon>
        <taxon>Rotaria</taxon>
    </lineage>
</organism>
<evidence type="ECO:0000313" key="3">
    <source>
        <dbReference type="Proteomes" id="UP000663864"/>
    </source>
</evidence>
<gene>
    <name evidence="2" type="ORF">JBS370_LOCUS16567</name>
    <name evidence="1" type="ORF">ZHD862_LOCUS23449</name>
</gene>
<dbReference type="Proteomes" id="UP000663864">
    <property type="component" value="Unassembled WGS sequence"/>
</dbReference>
<evidence type="ECO:0000313" key="2">
    <source>
        <dbReference type="EMBL" id="CAF3822791.1"/>
    </source>
</evidence>
<dbReference type="InterPro" id="IPR036465">
    <property type="entry name" value="vWFA_dom_sf"/>
</dbReference>
<sequence>MNADQKKKVKSNLNSFQAGDGTDMSAGVRTNSNLFSRIQRTKDYENRIIFFTDAQINTDEMNVEFFKSILVKHAGQYIFIIFIRIIIDLQISLIQDIANTRGANYFTVNNEKFFKLLDDNFDLIVAPLIFNFQLHLQSNQFQIEDVFGSPKYADSTIELLKINILVPARIQNEEKNQDTSTQIHYLQLTITYEDRLGNVTEPISPVNILNQISQSTNNDKYSSDSFYSNNNIHKAILLVEYVTLLTIWIQKERDYFYDEKKTIRIKN</sequence>
<protein>
    <recommendedName>
        <fullName evidence="4">VWFA domain-containing protein</fullName>
    </recommendedName>
</protein>